<dbReference type="InterPro" id="IPR024788">
    <property type="entry name" value="Malectin-like_Carb-bd_dom"/>
</dbReference>
<keyword evidence="12" id="KW-1185">Reference proteome</keyword>
<proteinExistence type="predicted"/>
<evidence type="ECO:0000259" key="9">
    <source>
        <dbReference type="Pfam" id="PF12819"/>
    </source>
</evidence>
<dbReference type="OrthoDB" id="2143199at2759"/>
<keyword evidence="4 7" id="KW-1133">Transmembrane helix</keyword>
<dbReference type="Proteomes" id="UP000197138">
    <property type="component" value="Unassembled WGS sequence"/>
</dbReference>
<evidence type="ECO:0000313" key="12">
    <source>
        <dbReference type="Proteomes" id="UP000515151"/>
    </source>
</evidence>
<evidence type="ECO:0000256" key="6">
    <source>
        <dbReference type="SAM" id="MobiDB-lite"/>
    </source>
</evidence>
<evidence type="ECO:0000256" key="7">
    <source>
        <dbReference type="SAM" id="Phobius"/>
    </source>
</evidence>
<comment type="subcellular location">
    <subcellularLocation>
        <location evidence="1">Membrane</location>
        <topology evidence="1">Single-pass membrane protein</topology>
    </subcellularLocation>
</comment>
<evidence type="ECO:0000256" key="8">
    <source>
        <dbReference type="SAM" id="SignalP"/>
    </source>
</evidence>
<reference evidence="10" key="2">
    <citation type="submission" date="2017-06" db="EMBL/GenBank/DDBJ databases">
        <title>The pomegranate genome and the genomics of punicalagin biosynthesis.</title>
        <authorList>
            <person name="Xu C."/>
        </authorList>
    </citation>
    <scope>NUCLEOTIDE SEQUENCE [LARGE SCALE GENOMIC DNA]</scope>
    <source>
        <tissue evidence="10">Fresh leaf</tissue>
    </source>
</reference>
<evidence type="ECO:0000256" key="2">
    <source>
        <dbReference type="ARBA" id="ARBA00022692"/>
    </source>
</evidence>
<keyword evidence="3 8" id="KW-0732">Signal</keyword>
<evidence type="ECO:0000313" key="13">
    <source>
        <dbReference type="RefSeq" id="XP_031385040.1"/>
    </source>
</evidence>
<feature type="chain" id="PRO_5044569227" evidence="8">
    <location>
        <begin position="23"/>
        <end position="531"/>
    </location>
</feature>
<feature type="transmembrane region" description="Helical" evidence="7">
    <location>
        <begin position="367"/>
        <end position="392"/>
    </location>
</feature>
<dbReference type="Pfam" id="PF12819">
    <property type="entry name" value="Malectin_like"/>
    <property type="match status" value="1"/>
</dbReference>
<reference evidence="13" key="4">
    <citation type="submission" date="2025-04" db="UniProtKB">
        <authorList>
            <consortium name="RefSeq"/>
        </authorList>
    </citation>
    <scope>IDENTIFICATION</scope>
    <source>
        <tissue evidence="13">Leaf</tissue>
    </source>
</reference>
<reference evidence="12" key="3">
    <citation type="journal article" date="2020" name="Plant Biotechnol. J.">
        <title>The pomegranate (Punica granatum L.) draft genome dissects genetic divergence between soft- and hard-seeded cultivars.</title>
        <authorList>
            <person name="Luo X."/>
            <person name="Li H."/>
            <person name="Wu Z."/>
            <person name="Yao W."/>
            <person name="Zhao P."/>
            <person name="Cao D."/>
            <person name="Yu H."/>
            <person name="Li K."/>
            <person name="Poudel K."/>
            <person name="Zhao D."/>
            <person name="Zhang F."/>
            <person name="Xia X."/>
            <person name="Chen L."/>
            <person name="Wang Q."/>
            <person name="Jing D."/>
            <person name="Cao S."/>
        </authorList>
    </citation>
    <scope>NUCLEOTIDE SEQUENCE [LARGE SCALE GENOMIC DNA]</scope>
</reference>
<organism evidence="10 11">
    <name type="scientific">Punica granatum</name>
    <name type="common">Pomegranate</name>
    <dbReference type="NCBI Taxonomy" id="22663"/>
    <lineage>
        <taxon>Eukaryota</taxon>
        <taxon>Viridiplantae</taxon>
        <taxon>Streptophyta</taxon>
        <taxon>Embryophyta</taxon>
        <taxon>Tracheophyta</taxon>
        <taxon>Spermatophyta</taxon>
        <taxon>Magnoliopsida</taxon>
        <taxon>eudicotyledons</taxon>
        <taxon>Gunneridae</taxon>
        <taxon>Pentapetalae</taxon>
        <taxon>rosids</taxon>
        <taxon>malvids</taxon>
        <taxon>Myrtales</taxon>
        <taxon>Lythraceae</taxon>
        <taxon>Punica</taxon>
    </lineage>
</organism>
<sequence length="531" mass="59175">MGMSMEIHVLLLVLLLAVKALSQGKTTLLRIDCGAESSYDTFDDGSHWEADENYIASGTNENVSTNSLTRLTQLNTLRVFKKGSRNCYTLPTPTATRYFIKASFFYGNYDGRSKGPTFDLQFNGNKWATIETSSTTIQYQEVIHTSQGSNNVSICLVRTEDKQFPFISTLEIWPLAENMYYGMKRDLAWIKSYRYNYGAEQTKWIIGYPDDPYNRVWEPYIPSGLTQVTSTAFSIEYTSVNFPPDDAITVAVEAQDLSDPIDLQFTFATTNNLTYIVFYFTEVSFLGENDTRYIDIYINNNFLMTLVPEYGNCSWAWATAQSIDSLMIQLKANENSTLPPVISAIEVYTASGDGNPSLPNPKRKKNLALIIGLSVGLPVGLLLILVSIYFIIWRKPNPVQGQVTIATVSRPKNGHDQAQAQAQAKPQDESMSMSTTIASTQGLLRPSQNNIVNDHHRQPIDTQENVGSSYVTLATSRPPQPNNQSLTVATGSSSTVNGNPGNQDLALQAPDFNQEELNKLLELHSNRNRTS</sequence>
<evidence type="ECO:0000256" key="1">
    <source>
        <dbReference type="ARBA" id="ARBA00004167"/>
    </source>
</evidence>
<dbReference type="EMBL" id="MTKT01000666">
    <property type="protein sequence ID" value="OWM89335.1"/>
    <property type="molecule type" value="Genomic_DNA"/>
</dbReference>
<feature type="domain" description="Malectin-like" evidence="9">
    <location>
        <begin position="31"/>
        <end position="349"/>
    </location>
</feature>
<protein>
    <submittedName>
        <fullName evidence="13">Uncharacterized protein At1g24485-like</fullName>
    </submittedName>
</protein>
<evidence type="ECO:0000256" key="3">
    <source>
        <dbReference type="ARBA" id="ARBA00022729"/>
    </source>
</evidence>
<accession>A0A218XVZ3</accession>
<evidence type="ECO:0000256" key="4">
    <source>
        <dbReference type="ARBA" id="ARBA00022989"/>
    </source>
</evidence>
<dbReference type="RefSeq" id="XP_031385040.1">
    <property type="nucleotide sequence ID" value="XM_031529180.1"/>
</dbReference>
<dbReference type="AlphaFoldDB" id="A0A218XVZ3"/>
<dbReference type="GO" id="GO:0016020">
    <property type="term" value="C:membrane"/>
    <property type="evidence" value="ECO:0007669"/>
    <property type="project" value="UniProtKB-SubCell"/>
</dbReference>
<evidence type="ECO:0000313" key="10">
    <source>
        <dbReference type="EMBL" id="OWM89335.1"/>
    </source>
</evidence>
<dbReference type="Proteomes" id="UP000515151">
    <property type="component" value="Chromosome 3"/>
</dbReference>
<dbReference type="GeneID" id="116198910"/>
<dbReference type="PANTHER" id="PTHR45631">
    <property type="entry name" value="OS07G0107800 PROTEIN-RELATED"/>
    <property type="match status" value="1"/>
</dbReference>
<keyword evidence="5 7" id="KW-0472">Membrane</keyword>
<evidence type="ECO:0000256" key="5">
    <source>
        <dbReference type="ARBA" id="ARBA00023136"/>
    </source>
</evidence>
<name>A0A218XVZ3_PUNGR</name>
<evidence type="ECO:0000313" key="11">
    <source>
        <dbReference type="Proteomes" id="UP000197138"/>
    </source>
</evidence>
<feature type="region of interest" description="Disordered" evidence="6">
    <location>
        <begin position="410"/>
        <end position="436"/>
    </location>
</feature>
<dbReference type="PANTHER" id="PTHR45631:SF186">
    <property type="entry name" value="MALECTIN-LIKE DOMAIN-CONTAINING PROTEIN"/>
    <property type="match status" value="1"/>
</dbReference>
<gene>
    <name evidence="13" type="primary">LOC116198910</name>
    <name evidence="10" type="ORF">CDL15_Pgr024083</name>
</gene>
<keyword evidence="2 7" id="KW-0812">Transmembrane</keyword>
<reference evidence="11" key="1">
    <citation type="journal article" date="2017" name="Plant J.">
        <title>The pomegranate (Punica granatum L.) genome and the genomics of punicalagin biosynthesis.</title>
        <authorList>
            <person name="Qin G."/>
            <person name="Xu C."/>
            <person name="Ming R."/>
            <person name="Tang H."/>
            <person name="Guyot R."/>
            <person name="Kramer E.M."/>
            <person name="Hu Y."/>
            <person name="Yi X."/>
            <person name="Qi Y."/>
            <person name="Xu X."/>
            <person name="Gao Z."/>
            <person name="Pan H."/>
            <person name="Jian J."/>
            <person name="Tian Y."/>
            <person name="Yue Z."/>
            <person name="Xu Y."/>
        </authorList>
    </citation>
    <scope>NUCLEOTIDE SEQUENCE [LARGE SCALE GENOMIC DNA]</scope>
    <source>
        <strain evidence="11">cv. Dabenzi</strain>
    </source>
</reference>
<feature type="signal peptide" evidence="8">
    <location>
        <begin position="1"/>
        <end position="22"/>
    </location>
</feature>
<dbReference type="Gene3D" id="2.60.120.430">
    <property type="entry name" value="Galactose-binding lectin"/>
    <property type="match status" value="1"/>
</dbReference>